<sequence length="99" mass="11371">MNFCSYLKRRTLLDTFDVEVKKCRSAFWQRFKIQTRFAQKPMLVKSSGPVLEQVKFVSAYLGPYSPNLIDPGLNRESSNPRINANTGSKCFGILHLRIT</sequence>
<evidence type="ECO:0000313" key="1">
    <source>
        <dbReference type="EMBL" id="GBN00516.1"/>
    </source>
</evidence>
<gene>
    <name evidence="1" type="ORF">AVEN_51452_1</name>
</gene>
<protein>
    <submittedName>
        <fullName evidence="1">Uncharacterized protein</fullName>
    </submittedName>
</protein>
<keyword evidence="2" id="KW-1185">Reference proteome</keyword>
<evidence type="ECO:0000313" key="2">
    <source>
        <dbReference type="Proteomes" id="UP000499080"/>
    </source>
</evidence>
<name>A0A4Y2KFI7_ARAVE</name>
<reference evidence="1 2" key="1">
    <citation type="journal article" date="2019" name="Sci. Rep.">
        <title>Orb-weaving spider Araneus ventricosus genome elucidates the spidroin gene catalogue.</title>
        <authorList>
            <person name="Kono N."/>
            <person name="Nakamura H."/>
            <person name="Ohtoshi R."/>
            <person name="Moran D.A.P."/>
            <person name="Shinohara A."/>
            <person name="Yoshida Y."/>
            <person name="Fujiwara M."/>
            <person name="Mori M."/>
            <person name="Tomita M."/>
            <person name="Arakawa K."/>
        </authorList>
    </citation>
    <scope>NUCLEOTIDE SEQUENCE [LARGE SCALE GENOMIC DNA]</scope>
</reference>
<comment type="caution">
    <text evidence="1">The sequence shown here is derived from an EMBL/GenBank/DDBJ whole genome shotgun (WGS) entry which is preliminary data.</text>
</comment>
<dbReference type="EMBL" id="BGPR01004523">
    <property type="protein sequence ID" value="GBN00516.1"/>
    <property type="molecule type" value="Genomic_DNA"/>
</dbReference>
<accession>A0A4Y2KFI7</accession>
<dbReference type="Proteomes" id="UP000499080">
    <property type="component" value="Unassembled WGS sequence"/>
</dbReference>
<dbReference type="AlphaFoldDB" id="A0A4Y2KFI7"/>
<organism evidence="1 2">
    <name type="scientific">Araneus ventricosus</name>
    <name type="common">Orbweaver spider</name>
    <name type="synonym">Epeira ventricosa</name>
    <dbReference type="NCBI Taxonomy" id="182803"/>
    <lineage>
        <taxon>Eukaryota</taxon>
        <taxon>Metazoa</taxon>
        <taxon>Ecdysozoa</taxon>
        <taxon>Arthropoda</taxon>
        <taxon>Chelicerata</taxon>
        <taxon>Arachnida</taxon>
        <taxon>Araneae</taxon>
        <taxon>Araneomorphae</taxon>
        <taxon>Entelegynae</taxon>
        <taxon>Araneoidea</taxon>
        <taxon>Araneidae</taxon>
        <taxon>Araneus</taxon>
    </lineage>
</organism>
<proteinExistence type="predicted"/>